<evidence type="ECO:0008006" key="5">
    <source>
        <dbReference type="Google" id="ProtNLM"/>
    </source>
</evidence>
<keyword evidence="2" id="KW-1133">Transmembrane helix</keyword>
<keyword evidence="4" id="KW-1185">Reference proteome</keyword>
<feature type="transmembrane region" description="Helical" evidence="2">
    <location>
        <begin position="118"/>
        <end position="138"/>
    </location>
</feature>
<accession>A0ABV6A4C6</accession>
<keyword evidence="2" id="KW-0472">Membrane</keyword>
<dbReference type="EMBL" id="JBHLZU010000020">
    <property type="protein sequence ID" value="MFB9907129.1"/>
    <property type="molecule type" value="Genomic_DNA"/>
</dbReference>
<evidence type="ECO:0000256" key="2">
    <source>
        <dbReference type="SAM" id="Phobius"/>
    </source>
</evidence>
<comment type="caution">
    <text evidence="3">The sequence shown here is derived from an EMBL/GenBank/DDBJ whole genome shotgun (WGS) entry which is preliminary data.</text>
</comment>
<feature type="transmembrane region" description="Helical" evidence="2">
    <location>
        <begin position="51"/>
        <end position="69"/>
    </location>
</feature>
<feature type="transmembrane region" description="Helical" evidence="2">
    <location>
        <begin position="201"/>
        <end position="222"/>
    </location>
</feature>
<evidence type="ECO:0000256" key="1">
    <source>
        <dbReference type="SAM" id="MobiDB-lite"/>
    </source>
</evidence>
<protein>
    <recommendedName>
        <fullName evidence="5">Yip1 domain-containing protein</fullName>
    </recommendedName>
</protein>
<organism evidence="3 4">
    <name type="scientific">Allokutzneria oryzae</name>
    <dbReference type="NCBI Taxonomy" id="1378989"/>
    <lineage>
        <taxon>Bacteria</taxon>
        <taxon>Bacillati</taxon>
        <taxon>Actinomycetota</taxon>
        <taxon>Actinomycetes</taxon>
        <taxon>Pseudonocardiales</taxon>
        <taxon>Pseudonocardiaceae</taxon>
        <taxon>Allokutzneria</taxon>
    </lineage>
</organism>
<evidence type="ECO:0000313" key="3">
    <source>
        <dbReference type="EMBL" id="MFB9907129.1"/>
    </source>
</evidence>
<feature type="transmembrane region" description="Helical" evidence="2">
    <location>
        <begin position="89"/>
        <end position="111"/>
    </location>
</feature>
<dbReference type="Proteomes" id="UP001589693">
    <property type="component" value="Unassembled WGS sequence"/>
</dbReference>
<feature type="region of interest" description="Disordered" evidence="1">
    <location>
        <begin position="1"/>
        <end position="33"/>
    </location>
</feature>
<feature type="compositionally biased region" description="Basic residues" evidence="1">
    <location>
        <begin position="1"/>
        <end position="15"/>
    </location>
</feature>
<reference evidence="3 4" key="1">
    <citation type="submission" date="2024-09" db="EMBL/GenBank/DDBJ databases">
        <authorList>
            <person name="Sun Q."/>
            <person name="Mori K."/>
        </authorList>
    </citation>
    <scope>NUCLEOTIDE SEQUENCE [LARGE SCALE GENOMIC DNA]</scope>
    <source>
        <strain evidence="3 4">TBRC 7907</strain>
    </source>
</reference>
<sequence length="223" mass="23534">MANKKRRSRAQRKQRAAAARQQVGAQSKPQPPTPFGDFAKWMGRKPQWPKVTGLVLLLVVLAVARYWVVPAYFVVADKIVGNNTPMAVVLGWLPGGGAGVLIGIYVLYAPFLGYRGRAVWTVVNTVWAAFGLMMMGIGAQGGVHPAFDYGVSAGLATVPGLVVLGPLLIVVGIVLVGLAGLVSTKAKTAWANRDQKEQEHLAGWGVATAPLAFLAIALLAALS</sequence>
<gene>
    <name evidence="3" type="ORF">ACFFQA_24605</name>
</gene>
<name>A0ABV6A4C6_9PSEU</name>
<feature type="transmembrane region" description="Helical" evidence="2">
    <location>
        <begin position="158"/>
        <end position="181"/>
    </location>
</feature>
<keyword evidence="2" id="KW-0812">Transmembrane</keyword>
<proteinExistence type="predicted"/>
<dbReference type="RefSeq" id="WP_377856717.1">
    <property type="nucleotide sequence ID" value="NZ_JBHLZU010000020.1"/>
</dbReference>
<evidence type="ECO:0000313" key="4">
    <source>
        <dbReference type="Proteomes" id="UP001589693"/>
    </source>
</evidence>